<dbReference type="AlphaFoldDB" id="A0AAD7D380"/>
<organism evidence="1 2">
    <name type="scientific">Mycena rosella</name>
    <name type="common">Pink bonnet</name>
    <name type="synonym">Agaricus rosellus</name>
    <dbReference type="NCBI Taxonomy" id="1033263"/>
    <lineage>
        <taxon>Eukaryota</taxon>
        <taxon>Fungi</taxon>
        <taxon>Dikarya</taxon>
        <taxon>Basidiomycota</taxon>
        <taxon>Agaricomycotina</taxon>
        <taxon>Agaricomycetes</taxon>
        <taxon>Agaricomycetidae</taxon>
        <taxon>Agaricales</taxon>
        <taxon>Marasmiineae</taxon>
        <taxon>Mycenaceae</taxon>
        <taxon>Mycena</taxon>
    </lineage>
</organism>
<proteinExistence type="predicted"/>
<name>A0AAD7D380_MYCRO</name>
<dbReference type="Proteomes" id="UP001221757">
    <property type="component" value="Unassembled WGS sequence"/>
</dbReference>
<gene>
    <name evidence="1" type="ORF">B0H17DRAFT_1140108</name>
</gene>
<protein>
    <submittedName>
        <fullName evidence="1">Uncharacterized protein</fullName>
    </submittedName>
</protein>
<reference evidence="1" key="1">
    <citation type="submission" date="2023-03" db="EMBL/GenBank/DDBJ databases">
        <title>Massive genome expansion in bonnet fungi (Mycena s.s.) driven by repeated elements and novel gene families across ecological guilds.</title>
        <authorList>
            <consortium name="Lawrence Berkeley National Laboratory"/>
            <person name="Harder C.B."/>
            <person name="Miyauchi S."/>
            <person name="Viragh M."/>
            <person name="Kuo A."/>
            <person name="Thoen E."/>
            <person name="Andreopoulos B."/>
            <person name="Lu D."/>
            <person name="Skrede I."/>
            <person name="Drula E."/>
            <person name="Henrissat B."/>
            <person name="Morin E."/>
            <person name="Kohler A."/>
            <person name="Barry K."/>
            <person name="LaButti K."/>
            <person name="Morin E."/>
            <person name="Salamov A."/>
            <person name="Lipzen A."/>
            <person name="Mereny Z."/>
            <person name="Hegedus B."/>
            <person name="Baldrian P."/>
            <person name="Stursova M."/>
            <person name="Weitz H."/>
            <person name="Taylor A."/>
            <person name="Grigoriev I.V."/>
            <person name="Nagy L.G."/>
            <person name="Martin F."/>
            <person name="Kauserud H."/>
        </authorList>
    </citation>
    <scope>NUCLEOTIDE SEQUENCE</scope>
    <source>
        <strain evidence="1">CBHHK067</strain>
    </source>
</reference>
<comment type="caution">
    <text evidence="1">The sequence shown here is derived from an EMBL/GenBank/DDBJ whole genome shotgun (WGS) entry which is preliminary data.</text>
</comment>
<evidence type="ECO:0000313" key="1">
    <source>
        <dbReference type="EMBL" id="KAJ7676131.1"/>
    </source>
</evidence>
<sequence length="170" mass="18558">MHIWLGSTSPPATAMQNLGGWLAKEKWCKDHGNTVYGRREVVWSVGGRRREQQDLDSKFAGLAVEGGGSGVGHGKHRGNMVKSESMYALRGMVGDGGGEEGRMATWQDQCFGFMLTVTVTVMPDSEWLPDLSDTAHQQTFGYESVTEVRYTAQTAAALAEVDADRPLPHL</sequence>
<keyword evidence="2" id="KW-1185">Reference proteome</keyword>
<evidence type="ECO:0000313" key="2">
    <source>
        <dbReference type="Proteomes" id="UP001221757"/>
    </source>
</evidence>
<dbReference type="EMBL" id="JARKIE010000146">
    <property type="protein sequence ID" value="KAJ7676131.1"/>
    <property type="molecule type" value="Genomic_DNA"/>
</dbReference>
<accession>A0AAD7D380</accession>